<comment type="similarity">
    <text evidence="1">Belongs to the sigma-70 factor family. ECF subfamily.</text>
</comment>
<reference evidence="9" key="1">
    <citation type="submission" date="2016-11" db="EMBL/GenBank/DDBJ databases">
        <authorList>
            <person name="Varghese N."/>
            <person name="Submissions S."/>
        </authorList>
    </citation>
    <scope>NUCLEOTIDE SEQUENCE [LARGE SCALE GENOMIC DNA]</scope>
    <source>
        <strain evidence="9">DSM 17659</strain>
    </source>
</reference>
<keyword evidence="4" id="KW-0238">DNA-binding</keyword>
<dbReference type="Proteomes" id="UP000184020">
    <property type="component" value="Unassembled WGS sequence"/>
</dbReference>
<dbReference type="PANTHER" id="PTHR43133:SF8">
    <property type="entry name" value="RNA POLYMERASE SIGMA FACTOR HI_1459-RELATED"/>
    <property type="match status" value="1"/>
</dbReference>
<dbReference type="InterPro" id="IPR007627">
    <property type="entry name" value="RNA_pol_sigma70_r2"/>
</dbReference>
<dbReference type="Gene3D" id="1.10.1740.10">
    <property type="match status" value="1"/>
</dbReference>
<dbReference type="Pfam" id="PF04542">
    <property type="entry name" value="Sigma70_r2"/>
    <property type="match status" value="1"/>
</dbReference>
<dbReference type="InterPro" id="IPR013324">
    <property type="entry name" value="RNA_pol_sigma_r3/r4-like"/>
</dbReference>
<keyword evidence="3" id="KW-0731">Sigma factor</keyword>
<dbReference type="InterPro" id="IPR014284">
    <property type="entry name" value="RNA_pol_sigma-70_dom"/>
</dbReference>
<feature type="domain" description="RNA polymerase sigma factor 70 region 4 type 2" evidence="7">
    <location>
        <begin position="104"/>
        <end position="155"/>
    </location>
</feature>
<dbReference type="InterPro" id="IPR036388">
    <property type="entry name" value="WH-like_DNA-bd_sf"/>
</dbReference>
<dbReference type="SUPFAM" id="SSF88659">
    <property type="entry name" value="Sigma3 and sigma4 domains of RNA polymerase sigma factors"/>
    <property type="match status" value="1"/>
</dbReference>
<evidence type="ECO:0000256" key="4">
    <source>
        <dbReference type="ARBA" id="ARBA00023125"/>
    </source>
</evidence>
<accession>A0A1M5GQH0</accession>
<gene>
    <name evidence="8" type="ORF">SAMN05444372_102104</name>
</gene>
<dbReference type="GO" id="GO:0006352">
    <property type="term" value="P:DNA-templated transcription initiation"/>
    <property type="evidence" value="ECO:0007669"/>
    <property type="project" value="InterPro"/>
</dbReference>
<evidence type="ECO:0000259" key="6">
    <source>
        <dbReference type="Pfam" id="PF04542"/>
    </source>
</evidence>
<dbReference type="EMBL" id="FQWF01000002">
    <property type="protein sequence ID" value="SHG05897.1"/>
    <property type="molecule type" value="Genomic_DNA"/>
</dbReference>
<dbReference type="AlphaFoldDB" id="A0A1M5GQH0"/>
<keyword evidence="5" id="KW-0804">Transcription</keyword>
<dbReference type="PANTHER" id="PTHR43133">
    <property type="entry name" value="RNA POLYMERASE ECF-TYPE SIGMA FACTO"/>
    <property type="match status" value="1"/>
</dbReference>
<dbReference type="GO" id="GO:0016987">
    <property type="term" value="F:sigma factor activity"/>
    <property type="evidence" value="ECO:0007669"/>
    <property type="project" value="UniProtKB-KW"/>
</dbReference>
<evidence type="ECO:0000313" key="8">
    <source>
        <dbReference type="EMBL" id="SHG05897.1"/>
    </source>
</evidence>
<evidence type="ECO:0000256" key="5">
    <source>
        <dbReference type="ARBA" id="ARBA00023163"/>
    </source>
</evidence>
<keyword evidence="2" id="KW-0805">Transcription regulation</keyword>
<proteinExistence type="inferred from homology"/>
<name>A0A1M5GQH0_9FLAO</name>
<dbReference type="OrthoDB" id="9780326at2"/>
<organism evidence="8 9">
    <name type="scientific">Flavobacterium micromati</name>
    <dbReference type="NCBI Taxonomy" id="229205"/>
    <lineage>
        <taxon>Bacteria</taxon>
        <taxon>Pseudomonadati</taxon>
        <taxon>Bacteroidota</taxon>
        <taxon>Flavobacteriia</taxon>
        <taxon>Flavobacteriales</taxon>
        <taxon>Flavobacteriaceae</taxon>
        <taxon>Flavobacterium</taxon>
    </lineage>
</organism>
<dbReference type="GO" id="GO:0003677">
    <property type="term" value="F:DNA binding"/>
    <property type="evidence" value="ECO:0007669"/>
    <property type="project" value="UniProtKB-KW"/>
</dbReference>
<dbReference type="InterPro" id="IPR039425">
    <property type="entry name" value="RNA_pol_sigma-70-like"/>
</dbReference>
<evidence type="ECO:0000313" key="9">
    <source>
        <dbReference type="Proteomes" id="UP000184020"/>
    </source>
</evidence>
<dbReference type="Pfam" id="PF08281">
    <property type="entry name" value="Sigma70_r4_2"/>
    <property type="match status" value="1"/>
</dbReference>
<dbReference type="RefSeq" id="WP_073016930.1">
    <property type="nucleotide sequence ID" value="NZ_FQWF01000002.1"/>
</dbReference>
<evidence type="ECO:0000256" key="2">
    <source>
        <dbReference type="ARBA" id="ARBA00023015"/>
    </source>
</evidence>
<keyword evidence="9" id="KW-1185">Reference proteome</keyword>
<evidence type="ECO:0000259" key="7">
    <source>
        <dbReference type="Pfam" id="PF08281"/>
    </source>
</evidence>
<dbReference type="InterPro" id="IPR013249">
    <property type="entry name" value="RNA_pol_sigma70_r4_t2"/>
</dbReference>
<dbReference type="SUPFAM" id="SSF88946">
    <property type="entry name" value="Sigma2 domain of RNA polymerase sigma factors"/>
    <property type="match status" value="1"/>
</dbReference>
<dbReference type="InterPro" id="IPR013325">
    <property type="entry name" value="RNA_pol_sigma_r2"/>
</dbReference>
<dbReference type="STRING" id="229205.SAMN05444372_102104"/>
<evidence type="ECO:0000256" key="3">
    <source>
        <dbReference type="ARBA" id="ARBA00023082"/>
    </source>
</evidence>
<feature type="domain" description="RNA polymerase sigma-70 region 2" evidence="6">
    <location>
        <begin position="10"/>
        <end position="77"/>
    </location>
</feature>
<evidence type="ECO:0000256" key="1">
    <source>
        <dbReference type="ARBA" id="ARBA00010641"/>
    </source>
</evidence>
<sequence>MERDIFFDSLYKSYFPKVYRLCKGYFNGDHDVASDATQEIFIKVWENLPKFRNESNISTWIFRISSNTCLLYLRKQSYKKEVHSNQFVERTNEDYAQETDEQLLQVYDCIQKLEPTSKLIIMMVLESVPYDKIAEIIGISDKTLRVRIHRIKTKLTKCVQNGKI</sequence>
<dbReference type="Gene3D" id="1.10.10.10">
    <property type="entry name" value="Winged helix-like DNA-binding domain superfamily/Winged helix DNA-binding domain"/>
    <property type="match status" value="1"/>
</dbReference>
<protein>
    <submittedName>
        <fullName evidence="8">RNA polymerase sigma-70 factor, ECF subfamily</fullName>
    </submittedName>
</protein>
<dbReference type="NCBIfam" id="TIGR02937">
    <property type="entry name" value="sigma70-ECF"/>
    <property type="match status" value="1"/>
</dbReference>